<organism evidence="2">
    <name type="scientific">Tanacetum cinerariifolium</name>
    <name type="common">Dalmatian daisy</name>
    <name type="synonym">Chrysanthemum cinerariifolium</name>
    <dbReference type="NCBI Taxonomy" id="118510"/>
    <lineage>
        <taxon>Eukaryota</taxon>
        <taxon>Viridiplantae</taxon>
        <taxon>Streptophyta</taxon>
        <taxon>Embryophyta</taxon>
        <taxon>Tracheophyta</taxon>
        <taxon>Spermatophyta</taxon>
        <taxon>Magnoliopsida</taxon>
        <taxon>eudicotyledons</taxon>
        <taxon>Gunneridae</taxon>
        <taxon>Pentapetalae</taxon>
        <taxon>asterids</taxon>
        <taxon>campanulids</taxon>
        <taxon>Asterales</taxon>
        <taxon>Asteraceae</taxon>
        <taxon>Asteroideae</taxon>
        <taxon>Anthemideae</taxon>
        <taxon>Anthemidinae</taxon>
        <taxon>Tanacetum</taxon>
    </lineage>
</organism>
<feature type="region of interest" description="Disordered" evidence="1">
    <location>
        <begin position="54"/>
        <end position="79"/>
    </location>
</feature>
<reference evidence="2" key="1">
    <citation type="journal article" date="2019" name="Sci. Rep.">
        <title>Draft genome of Tanacetum cinerariifolium, the natural source of mosquito coil.</title>
        <authorList>
            <person name="Yamashiro T."/>
            <person name="Shiraishi A."/>
            <person name="Satake H."/>
            <person name="Nakayama K."/>
        </authorList>
    </citation>
    <scope>NUCLEOTIDE SEQUENCE</scope>
</reference>
<accession>A0A699T464</accession>
<gene>
    <name evidence="2" type="ORF">Tci_875900</name>
</gene>
<comment type="caution">
    <text evidence="2">The sequence shown here is derived from an EMBL/GenBank/DDBJ whole genome shotgun (WGS) entry which is preliminary data.</text>
</comment>
<evidence type="ECO:0000256" key="1">
    <source>
        <dbReference type="SAM" id="MobiDB-lite"/>
    </source>
</evidence>
<evidence type="ECO:0000313" key="2">
    <source>
        <dbReference type="EMBL" id="GFD03931.1"/>
    </source>
</evidence>
<feature type="non-terminal residue" evidence="2">
    <location>
        <position position="79"/>
    </location>
</feature>
<dbReference type="EMBL" id="BKCJ011208197">
    <property type="protein sequence ID" value="GFD03931.1"/>
    <property type="molecule type" value="Genomic_DNA"/>
</dbReference>
<sequence length="79" mass="8718">MPIESNEPPDPLFDELCSLTKMTSAEEIRDASLNVTKVKKRLRSSKVFGKACGRNDTSLVDNRGGKRAENAPVDNLINK</sequence>
<proteinExistence type="predicted"/>
<dbReference type="AlphaFoldDB" id="A0A699T464"/>
<name>A0A699T464_TANCI</name>
<protein>
    <submittedName>
        <fullName evidence="2">Uncharacterized protein</fullName>
    </submittedName>
</protein>